<dbReference type="InterPro" id="IPR020827">
    <property type="entry name" value="Asparaginase/glutaminase_AS1"/>
</dbReference>
<dbReference type="PIRSF" id="PIRSF500176">
    <property type="entry name" value="L_ASNase"/>
    <property type="match status" value="1"/>
</dbReference>
<dbReference type="InterPro" id="IPR036152">
    <property type="entry name" value="Asp/glu_Ase-like_sf"/>
</dbReference>
<feature type="active site" evidence="4">
    <location>
        <position position="18"/>
    </location>
</feature>
<evidence type="ECO:0000313" key="6">
    <source>
        <dbReference type="Proteomes" id="UP000257032"/>
    </source>
</evidence>
<sequence length="35" mass="3835">MEDGVNMKRILVIHTGGTISMKENKETGEVNTSSK</sequence>
<gene>
    <name evidence="5" type="ORF">DXT76_14470</name>
</gene>
<feature type="active site" description="O-isoaspartyl threonine intermediate" evidence="3">
    <location>
        <position position="18"/>
    </location>
</feature>
<evidence type="ECO:0000256" key="4">
    <source>
        <dbReference type="PROSITE-ProRule" id="PRU10099"/>
    </source>
</evidence>
<name>A0A3D8VLE7_9BACI</name>
<organism evidence="5 6">
    <name type="scientific">Halobacillus trueperi</name>
    <dbReference type="NCBI Taxonomy" id="156205"/>
    <lineage>
        <taxon>Bacteria</taxon>
        <taxon>Bacillati</taxon>
        <taxon>Bacillota</taxon>
        <taxon>Bacilli</taxon>
        <taxon>Bacillales</taxon>
        <taxon>Bacillaceae</taxon>
        <taxon>Halobacillus</taxon>
    </lineage>
</organism>
<evidence type="ECO:0000256" key="2">
    <source>
        <dbReference type="ARBA" id="ARBA00012920"/>
    </source>
</evidence>
<dbReference type="Proteomes" id="UP000257032">
    <property type="component" value="Unassembled WGS sequence"/>
</dbReference>
<proteinExistence type="inferred from homology"/>
<evidence type="ECO:0000313" key="5">
    <source>
        <dbReference type="EMBL" id="RDY70113.1"/>
    </source>
</evidence>
<dbReference type="EC" id="3.5.1.1" evidence="2"/>
<evidence type="ECO:0000256" key="3">
    <source>
        <dbReference type="PIRSR" id="PIRSR001220-1"/>
    </source>
</evidence>
<dbReference type="PROSITE" id="PS51732">
    <property type="entry name" value="ASN_GLN_ASE_3"/>
    <property type="match status" value="1"/>
</dbReference>
<comment type="caution">
    <text evidence="5">The sequence shown here is derived from an EMBL/GenBank/DDBJ whole genome shotgun (WGS) entry which is preliminary data.</text>
</comment>
<dbReference type="Gene3D" id="3.40.50.1170">
    <property type="entry name" value="L-asparaginase, N-terminal domain"/>
    <property type="match status" value="1"/>
</dbReference>
<dbReference type="GO" id="GO:0004067">
    <property type="term" value="F:asparaginase activity"/>
    <property type="evidence" value="ECO:0007669"/>
    <property type="project" value="UniProtKB-UniRule"/>
</dbReference>
<reference evidence="5 6" key="1">
    <citation type="submission" date="2018-08" db="EMBL/GenBank/DDBJ databases">
        <title>Genome sequence of strict halophilic Halobacillus trueperi SS1 isolated from Lunsu, a salty water body of North West Himalayas.</title>
        <authorList>
            <person name="Gupta S."/>
            <person name="Sharma P."/>
            <person name="Dev K."/>
            <person name="Baumler D."/>
            <person name="Sourirajan A."/>
        </authorList>
    </citation>
    <scope>NUCLEOTIDE SEQUENCE [LARGE SCALE GENOMIC DNA]</scope>
    <source>
        <strain evidence="5 6">SS1</strain>
    </source>
</reference>
<dbReference type="InterPro" id="IPR006034">
    <property type="entry name" value="Asparaginase/glutaminase-like"/>
</dbReference>
<accession>A0A3D8VLE7</accession>
<comment type="similarity">
    <text evidence="1">Belongs to the asparaginase 1 family.</text>
</comment>
<dbReference type="PROSITE" id="PS00144">
    <property type="entry name" value="ASN_GLN_ASE_1"/>
    <property type="match status" value="1"/>
</dbReference>
<protein>
    <recommendedName>
        <fullName evidence="2">asparaginase</fullName>
        <ecNumber evidence="2">3.5.1.1</ecNumber>
    </recommendedName>
</protein>
<feature type="non-terminal residue" evidence="5">
    <location>
        <position position="35"/>
    </location>
</feature>
<evidence type="ECO:0000256" key="1">
    <source>
        <dbReference type="ARBA" id="ARBA00010518"/>
    </source>
</evidence>
<dbReference type="SUPFAM" id="SSF53774">
    <property type="entry name" value="Glutaminase/Asparaginase"/>
    <property type="match status" value="1"/>
</dbReference>
<dbReference type="AlphaFoldDB" id="A0A3D8VLE7"/>
<dbReference type="GO" id="GO:0006520">
    <property type="term" value="P:amino acid metabolic process"/>
    <property type="evidence" value="ECO:0007669"/>
    <property type="project" value="InterPro"/>
</dbReference>
<dbReference type="EMBL" id="QTLC01000050">
    <property type="protein sequence ID" value="RDY70113.1"/>
    <property type="molecule type" value="Genomic_DNA"/>
</dbReference>
<dbReference type="PIRSF" id="PIRSF001220">
    <property type="entry name" value="L-ASNase_gatD"/>
    <property type="match status" value="1"/>
</dbReference>
<dbReference type="InterPro" id="IPR037152">
    <property type="entry name" value="L-asparaginase_N_sf"/>
</dbReference>